<dbReference type="GeneID" id="69972516"/>
<sequence>MAGFVCHSKSEWGGNLIDLIRLGDTFDRGGKVITASGTMLYGGRRVRQGDLVTCPLRSAVNPNVILEGDASIADYCVHRRASRDTRQPRMQPDLEHRLVKWPSHVLVVYGEGAR</sequence>
<dbReference type="AlphaFoldDB" id="A0A0P0RJA9"/>
<dbReference type="KEGG" id="bcai:K788_00000665"/>
<dbReference type="Pfam" id="PF05488">
    <property type="entry name" value="PAAR_motif"/>
    <property type="match status" value="1"/>
</dbReference>
<protein>
    <submittedName>
        <fullName evidence="1">PAAR motif</fullName>
    </submittedName>
</protein>
<evidence type="ECO:0000313" key="1">
    <source>
        <dbReference type="EMBL" id="ALL68864.1"/>
    </source>
</evidence>
<gene>
    <name evidence="1" type="ORF">K788_00000665</name>
</gene>
<dbReference type="InterPro" id="IPR008727">
    <property type="entry name" value="PAAR_motif"/>
</dbReference>
<reference evidence="1 2" key="1">
    <citation type="journal article" date="2014" name="Genome Announc.">
        <title>Draft Genome Sequence of the Haloacid-Degrading Burkholderia caribensis Strain MBA4.</title>
        <authorList>
            <person name="Pan Y."/>
            <person name="Kong K.F."/>
            <person name="Tsang J.S."/>
        </authorList>
    </citation>
    <scope>NUCLEOTIDE SEQUENCE [LARGE SCALE GENOMIC DNA]</scope>
    <source>
        <strain evidence="1 2">MBA4</strain>
    </source>
</reference>
<accession>A0A0P0RJA9</accession>
<proteinExistence type="predicted"/>
<dbReference type="RefSeq" id="WP_418016277.1">
    <property type="nucleotide sequence ID" value="NZ_CP012747.1"/>
</dbReference>
<evidence type="ECO:0000313" key="2">
    <source>
        <dbReference type="Proteomes" id="UP000019146"/>
    </source>
</evidence>
<dbReference type="EMBL" id="CP012747">
    <property type="protein sequence ID" value="ALL68864.1"/>
    <property type="molecule type" value="Genomic_DNA"/>
</dbReference>
<dbReference type="Proteomes" id="UP000019146">
    <property type="component" value="Chromosome 2"/>
</dbReference>
<name>A0A0P0RJA9_9BURK</name>
<organism evidence="1 2">
    <name type="scientific">Paraburkholderia caribensis MBA4</name>
    <dbReference type="NCBI Taxonomy" id="1323664"/>
    <lineage>
        <taxon>Bacteria</taxon>
        <taxon>Pseudomonadati</taxon>
        <taxon>Pseudomonadota</taxon>
        <taxon>Betaproteobacteria</taxon>
        <taxon>Burkholderiales</taxon>
        <taxon>Burkholderiaceae</taxon>
        <taxon>Paraburkholderia</taxon>
    </lineage>
</organism>